<keyword evidence="3" id="KW-1185">Reference proteome</keyword>
<organism evidence="2 3">
    <name type="scientific">Ophiocordyceps sinensis</name>
    <dbReference type="NCBI Taxonomy" id="72228"/>
    <lineage>
        <taxon>Eukaryota</taxon>
        <taxon>Fungi</taxon>
        <taxon>Dikarya</taxon>
        <taxon>Ascomycota</taxon>
        <taxon>Pezizomycotina</taxon>
        <taxon>Sordariomycetes</taxon>
        <taxon>Hypocreomycetidae</taxon>
        <taxon>Hypocreales</taxon>
        <taxon>Ophiocordycipitaceae</taxon>
        <taxon>Ophiocordyceps</taxon>
    </lineage>
</organism>
<dbReference type="InterPro" id="IPR040347">
    <property type="entry name" value="YBP1/2"/>
</dbReference>
<protein>
    <recommendedName>
        <fullName evidence="4">DUF1760-domain-containing protein</fullName>
    </recommendedName>
</protein>
<gene>
    <name evidence="2" type="ORF">G6O67_002202</name>
</gene>
<dbReference type="InterPro" id="IPR013877">
    <property type="entry name" value="YAP-bd/ALF4/Glomulin"/>
</dbReference>
<comment type="caution">
    <text evidence="2">The sequence shown here is derived from an EMBL/GenBank/DDBJ whole genome shotgun (WGS) entry which is preliminary data.</text>
</comment>
<feature type="region of interest" description="Disordered" evidence="1">
    <location>
        <begin position="163"/>
        <end position="203"/>
    </location>
</feature>
<dbReference type="EMBL" id="JAAVMX010000003">
    <property type="protein sequence ID" value="KAF4510304.1"/>
    <property type="molecule type" value="Genomic_DNA"/>
</dbReference>
<sequence length="605" mass="66193">MTTSADQTIQRLKESKPPATDRFTYLTIIDKSLSPEILPALEEILEDVELTGDIGWDLVEMLIAVPGSDECLRSIARLGNPREVILKVLQVMDAMAGADDKGAEADKAFVTLCGMLGILHTRLQVKAPSRFLHTTLETVYRSYNPTSAEATAAVIALVRSMSGQKRPPLPTRQSSTLLETPFREGDSASSAPDPEADHSDSPNANELQLMGRLLQSFITCVIEAYVNSNGLEWASRLLEFTYPEKIVPGRMTMIQAFKEQDELRAMDALVGQLVAAAGDLDLPHAFLPMLSDVLQEPICRDPFSAEVNPQQPKELKLSTGGFLCLLAYCVFAADVFDADQPRPDIYMFPDHHLLMKRFLGDEDPQAQVTSNPGTVEALVVLAIWLDGQRRISTGSGTGKDTEGSGPGFMAYHHLVTLVSVFHPNLRVRNAATVMAGVVLHADPDEDDRLTILEDLLENCMFSSLQACAVSWLREEMVAARKAGSKGRFSSPECLESLQYTMFPDLTHLAEADEEALLEFWTQSSPLLLQAANFALFLYGGNDYKGLAPAGMAAAIEHRYVEPLLQAAKRLSAMVEKEGVEGLDADAGSLMQLGILTDVLERVPLQ</sequence>
<name>A0A8H4V718_9HYPO</name>
<evidence type="ECO:0000256" key="1">
    <source>
        <dbReference type="SAM" id="MobiDB-lite"/>
    </source>
</evidence>
<evidence type="ECO:0000313" key="2">
    <source>
        <dbReference type="EMBL" id="KAF4510304.1"/>
    </source>
</evidence>
<dbReference type="PANTHER" id="PTHR28020:SF1">
    <property type="entry name" value="YAP1-BINDING PROTEIN 1-RELATED"/>
    <property type="match status" value="1"/>
</dbReference>
<dbReference type="GO" id="GO:0034599">
    <property type="term" value="P:cellular response to oxidative stress"/>
    <property type="evidence" value="ECO:0007669"/>
    <property type="project" value="InterPro"/>
</dbReference>
<dbReference type="OrthoDB" id="5396786at2759"/>
<dbReference type="Pfam" id="PF08568">
    <property type="entry name" value="Kinetochor_Ybp2"/>
    <property type="match status" value="1"/>
</dbReference>
<dbReference type="PANTHER" id="PTHR28020">
    <property type="entry name" value="YAP1-BINDING PROTEIN 1-RELATED"/>
    <property type="match status" value="1"/>
</dbReference>
<accession>A0A8H4V718</accession>
<evidence type="ECO:0000313" key="3">
    <source>
        <dbReference type="Proteomes" id="UP000557566"/>
    </source>
</evidence>
<reference evidence="2 3" key="1">
    <citation type="journal article" date="2020" name="Genome Biol. Evol.">
        <title>A new high-quality draft genome assembly of the Chinese cordyceps Ophiocordyceps sinensis.</title>
        <authorList>
            <person name="Shu R."/>
            <person name="Zhang J."/>
            <person name="Meng Q."/>
            <person name="Zhang H."/>
            <person name="Zhou G."/>
            <person name="Li M."/>
            <person name="Wu P."/>
            <person name="Zhao Y."/>
            <person name="Chen C."/>
            <person name="Qin Q."/>
        </authorList>
    </citation>
    <scope>NUCLEOTIDE SEQUENCE [LARGE SCALE GENOMIC DNA]</scope>
    <source>
        <strain evidence="2 3">IOZ07</strain>
    </source>
</reference>
<dbReference type="AlphaFoldDB" id="A0A8H4V718"/>
<evidence type="ECO:0008006" key="4">
    <source>
        <dbReference type="Google" id="ProtNLM"/>
    </source>
</evidence>
<proteinExistence type="predicted"/>
<dbReference type="GO" id="GO:0005737">
    <property type="term" value="C:cytoplasm"/>
    <property type="evidence" value="ECO:0007669"/>
    <property type="project" value="TreeGrafter"/>
</dbReference>
<dbReference type="Proteomes" id="UP000557566">
    <property type="component" value="Unassembled WGS sequence"/>
</dbReference>